<reference evidence="2 3" key="1">
    <citation type="submission" date="2019-01" db="EMBL/GenBank/DDBJ databases">
        <title>Draft genome sequence of Dictyobacter sp. Uno17.</title>
        <authorList>
            <person name="Wang C.M."/>
            <person name="Zheng Y."/>
            <person name="Sakai Y."/>
            <person name="Abe K."/>
            <person name="Yokota A."/>
            <person name="Yabe S."/>
        </authorList>
    </citation>
    <scope>NUCLEOTIDE SEQUENCE [LARGE SCALE GENOMIC DNA]</scope>
    <source>
        <strain evidence="2 3">Uno17</strain>
    </source>
</reference>
<proteinExistence type="predicted"/>
<gene>
    <name evidence="2" type="ORF">KDI_27590</name>
</gene>
<feature type="compositionally biased region" description="Polar residues" evidence="1">
    <location>
        <begin position="42"/>
        <end position="52"/>
    </location>
</feature>
<evidence type="ECO:0000313" key="3">
    <source>
        <dbReference type="Proteomes" id="UP000322530"/>
    </source>
</evidence>
<feature type="compositionally biased region" description="Polar residues" evidence="1">
    <location>
        <begin position="90"/>
        <end position="102"/>
    </location>
</feature>
<keyword evidence="3" id="KW-1185">Reference proteome</keyword>
<accession>A0A5A5TDB3</accession>
<dbReference type="Proteomes" id="UP000322530">
    <property type="component" value="Unassembled WGS sequence"/>
</dbReference>
<feature type="region of interest" description="Disordered" evidence="1">
    <location>
        <begin position="1"/>
        <end position="165"/>
    </location>
</feature>
<evidence type="ECO:0000313" key="2">
    <source>
        <dbReference type="EMBL" id="GCF09195.1"/>
    </source>
</evidence>
<organism evidence="2 3">
    <name type="scientific">Dictyobacter arantiisoli</name>
    <dbReference type="NCBI Taxonomy" id="2014874"/>
    <lineage>
        <taxon>Bacteria</taxon>
        <taxon>Bacillati</taxon>
        <taxon>Chloroflexota</taxon>
        <taxon>Ktedonobacteria</taxon>
        <taxon>Ktedonobacterales</taxon>
        <taxon>Dictyobacteraceae</taxon>
        <taxon>Dictyobacter</taxon>
    </lineage>
</organism>
<dbReference type="AlphaFoldDB" id="A0A5A5TDB3"/>
<feature type="compositionally biased region" description="Acidic residues" evidence="1">
    <location>
        <begin position="31"/>
        <end position="41"/>
    </location>
</feature>
<evidence type="ECO:0000256" key="1">
    <source>
        <dbReference type="SAM" id="MobiDB-lite"/>
    </source>
</evidence>
<sequence>MRPPDPTNPRWLSRPAVRQARDDQRQQEITEQFEGDYESFDITETSRPSQTYEPKRSTRSAAREEKPERHVTRLEDGRVLKGSRPEQRKNAQFWTDISSNTEKLVESVHVPETSTDEETNSSTGKRPSRRPVVRRGKKTGADGEVKKPRTRGPRPSQKGYKWPDA</sequence>
<comment type="caution">
    <text evidence="2">The sequence shown here is derived from an EMBL/GenBank/DDBJ whole genome shotgun (WGS) entry which is preliminary data.</text>
</comment>
<dbReference type="EMBL" id="BIXY01000038">
    <property type="protein sequence ID" value="GCF09195.1"/>
    <property type="molecule type" value="Genomic_DNA"/>
</dbReference>
<feature type="compositionally biased region" description="Basic and acidic residues" evidence="1">
    <location>
        <begin position="53"/>
        <end position="89"/>
    </location>
</feature>
<feature type="compositionally biased region" description="Basic residues" evidence="1">
    <location>
        <begin position="126"/>
        <end position="138"/>
    </location>
</feature>
<name>A0A5A5TDB3_9CHLR</name>
<feature type="compositionally biased region" description="Basic and acidic residues" evidence="1">
    <location>
        <begin position="19"/>
        <end position="28"/>
    </location>
</feature>
<protein>
    <submittedName>
        <fullName evidence="2">Uncharacterized protein</fullName>
    </submittedName>
</protein>